<sequence>MTASVRRPAAVPTGQVWCEFALTTVLLFLVVTIVRWVRVPASPLYVGDLRLALAVVGPAAGLLITGLILSPWGRRSGGHMNPAVTVAVWLMDVFPGVSVLPYIAAQLAGSVLGTLLGRLVWGPVVSTVGFGSLRPAPTWPVSAVFLAETGCILVLALAVGFLLAYPAFGRWLPATVGVCIALIIVIFGPLSGGSANPARQFGPALLAGQFTDLVTYMVAPIVGAVLGASVHHLLYRRFQLREPITYKLAGTGDATGRAEASRV</sequence>
<feature type="transmembrane region" description="Helical" evidence="7">
    <location>
        <begin position="171"/>
        <end position="193"/>
    </location>
</feature>
<evidence type="ECO:0000256" key="1">
    <source>
        <dbReference type="ARBA" id="ARBA00004141"/>
    </source>
</evidence>
<comment type="caution">
    <text evidence="8">The sequence shown here is derived from an EMBL/GenBank/DDBJ whole genome shotgun (WGS) entry which is preliminary data.</text>
</comment>
<evidence type="ECO:0000256" key="6">
    <source>
        <dbReference type="RuleBase" id="RU000477"/>
    </source>
</evidence>
<dbReference type="EMBL" id="BMVN01000032">
    <property type="protein sequence ID" value="GHA53124.1"/>
    <property type="molecule type" value="Genomic_DNA"/>
</dbReference>
<dbReference type="InterPro" id="IPR034294">
    <property type="entry name" value="Aquaporin_transptr"/>
</dbReference>
<dbReference type="InterPro" id="IPR000425">
    <property type="entry name" value="MIP"/>
</dbReference>
<dbReference type="SUPFAM" id="SSF81338">
    <property type="entry name" value="Aquaporin-like"/>
    <property type="match status" value="1"/>
</dbReference>
<reference evidence="9" key="1">
    <citation type="journal article" date="2019" name="Int. J. Syst. Evol. Microbiol.">
        <title>The Global Catalogue of Microorganisms (GCM) 10K type strain sequencing project: providing services to taxonomists for standard genome sequencing and annotation.</title>
        <authorList>
            <consortium name="The Broad Institute Genomics Platform"/>
            <consortium name="The Broad Institute Genome Sequencing Center for Infectious Disease"/>
            <person name="Wu L."/>
            <person name="Ma J."/>
        </authorList>
    </citation>
    <scope>NUCLEOTIDE SEQUENCE [LARGE SCALE GENOMIC DNA]</scope>
    <source>
        <strain evidence="9">JCM 4733</strain>
    </source>
</reference>
<dbReference type="Pfam" id="PF00230">
    <property type="entry name" value="MIP"/>
    <property type="match status" value="1"/>
</dbReference>
<keyword evidence="3 6" id="KW-0812">Transmembrane</keyword>
<evidence type="ECO:0000256" key="3">
    <source>
        <dbReference type="ARBA" id="ARBA00022692"/>
    </source>
</evidence>
<dbReference type="Gene3D" id="1.20.1080.10">
    <property type="entry name" value="Glycerol uptake facilitator protein"/>
    <property type="match status" value="1"/>
</dbReference>
<evidence type="ECO:0000256" key="4">
    <source>
        <dbReference type="ARBA" id="ARBA00022989"/>
    </source>
</evidence>
<feature type="transmembrane region" description="Helical" evidence="7">
    <location>
        <begin position="213"/>
        <end position="235"/>
    </location>
</feature>
<proteinExistence type="inferred from homology"/>
<evidence type="ECO:0000256" key="5">
    <source>
        <dbReference type="ARBA" id="ARBA00023136"/>
    </source>
</evidence>
<evidence type="ECO:0000256" key="7">
    <source>
        <dbReference type="SAM" id="Phobius"/>
    </source>
</evidence>
<keyword evidence="4 7" id="KW-1133">Transmembrane helix</keyword>
<feature type="transmembrane region" description="Helical" evidence="7">
    <location>
        <begin position="20"/>
        <end position="37"/>
    </location>
</feature>
<keyword evidence="5 7" id="KW-0472">Membrane</keyword>
<dbReference type="InterPro" id="IPR022357">
    <property type="entry name" value="MIP_CS"/>
</dbReference>
<feature type="transmembrane region" description="Helical" evidence="7">
    <location>
        <begin position="139"/>
        <end position="164"/>
    </location>
</feature>
<comment type="similarity">
    <text evidence="6">Belongs to the MIP/aquaporin (TC 1.A.8) family.</text>
</comment>
<keyword evidence="2 6" id="KW-0813">Transport</keyword>
<evidence type="ECO:0000313" key="9">
    <source>
        <dbReference type="Proteomes" id="UP000653644"/>
    </source>
</evidence>
<dbReference type="PROSITE" id="PS00221">
    <property type="entry name" value="MIP"/>
    <property type="match status" value="1"/>
</dbReference>
<dbReference type="InterPro" id="IPR023271">
    <property type="entry name" value="Aquaporin-like"/>
</dbReference>
<dbReference type="Proteomes" id="UP000653644">
    <property type="component" value="Unassembled WGS sequence"/>
</dbReference>
<keyword evidence="9" id="KW-1185">Reference proteome</keyword>
<accession>A0ABQ3D6H0</accession>
<comment type="subcellular location">
    <subcellularLocation>
        <location evidence="1">Membrane</location>
        <topology evidence="1">Multi-pass membrane protein</topology>
    </subcellularLocation>
</comment>
<evidence type="ECO:0000256" key="2">
    <source>
        <dbReference type="ARBA" id="ARBA00022448"/>
    </source>
</evidence>
<protein>
    <recommendedName>
        <fullName evidence="10">Glycerol uptake facilitator protein/aquaporin Z</fullName>
    </recommendedName>
</protein>
<name>A0ABQ3D6H0_9ACTN</name>
<gene>
    <name evidence="8" type="ORF">GCM10010345_67370</name>
</gene>
<dbReference type="PANTHER" id="PTHR45724:SF26">
    <property type="entry name" value="AQUAPORIN NIP7-1-RELATED"/>
    <property type="match status" value="1"/>
</dbReference>
<feature type="transmembrane region" description="Helical" evidence="7">
    <location>
        <begin position="49"/>
        <end position="72"/>
    </location>
</feature>
<evidence type="ECO:0000313" key="8">
    <source>
        <dbReference type="EMBL" id="GHA53124.1"/>
    </source>
</evidence>
<evidence type="ECO:0008006" key="10">
    <source>
        <dbReference type="Google" id="ProtNLM"/>
    </source>
</evidence>
<organism evidence="8 9">
    <name type="scientific">Streptomyces canarius</name>
    <dbReference type="NCBI Taxonomy" id="285453"/>
    <lineage>
        <taxon>Bacteria</taxon>
        <taxon>Bacillati</taxon>
        <taxon>Actinomycetota</taxon>
        <taxon>Actinomycetes</taxon>
        <taxon>Kitasatosporales</taxon>
        <taxon>Streptomycetaceae</taxon>
        <taxon>Streptomyces</taxon>
    </lineage>
</organism>
<dbReference type="PANTHER" id="PTHR45724">
    <property type="entry name" value="AQUAPORIN NIP2-1"/>
    <property type="match status" value="1"/>
</dbReference>
<dbReference type="RefSeq" id="WP_189892277.1">
    <property type="nucleotide sequence ID" value="NZ_BMVN01000032.1"/>
</dbReference>
<dbReference type="PRINTS" id="PR00783">
    <property type="entry name" value="MINTRINSICP"/>
</dbReference>
<feature type="transmembrane region" description="Helical" evidence="7">
    <location>
        <begin position="84"/>
        <end position="103"/>
    </location>
</feature>